<keyword evidence="1" id="KW-0472">Membrane</keyword>
<keyword evidence="1" id="KW-1133">Transmembrane helix</keyword>
<protein>
    <submittedName>
        <fullName evidence="2">Uncharacterized protein</fullName>
    </submittedName>
</protein>
<evidence type="ECO:0000256" key="1">
    <source>
        <dbReference type="SAM" id="Phobius"/>
    </source>
</evidence>
<comment type="caution">
    <text evidence="2">The sequence shown here is derived from an EMBL/GenBank/DDBJ whole genome shotgun (WGS) entry which is preliminary data.</text>
</comment>
<sequence length="272" mass="30818">MEIIKKYVSALAKKVNFIAITCFVMLSGFAIFGWASFRRNDSKTVVKKAPVESFYHSAKPDPVKIKLLSEVCNKMSLNQDELFIEGIINAGNGADSTDRIEAADYIFSKKGEAFYYRLGQVETINNDDLSIYVDHGIKKIMISAPKEYGALPAIADVGNLLNRIEEEGYELKEKVQGESTTLALTNPNHVSCKAYSVSFNTKTLQPEKIFCRMSNFQNPEDDKLDNQLEITFKKIEKHSGIEKYPIQKYVQKEKGNWVLNAAFKEYELINLL</sequence>
<evidence type="ECO:0000313" key="3">
    <source>
        <dbReference type="Proteomes" id="UP001144341"/>
    </source>
</evidence>
<dbReference type="RefSeq" id="WP_269414308.1">
    <property type="nucleotide sequence ID" value="NZ_JAPWGL010000001.1"/>
</dbReference>
<organism evidence="2 3">
    <name type="scientific">Pedobacter rhodius</name>
    <dbReference type="NCBI Taxonomy" id="3004098"/>
    <lineage>
        <taxon>Bacteria</taxon>
        <taxon>Pseudomonadati</taxon>
        <taxon>Bacteroidota</taxon>
        <taxon>Sphingobacteriia</taxon>
        <taxon>Sphingobacteriales</taxon>
        <taxon>Sphingobacteriaceae</taxon>
        <taxon>Pedobacter</taxon>
    </lineage>
</organism>
<name>A0ABT4KUB0_9SPHI</name>
<evidence type="ECO:0000313" key="2">
    <source>
        <dbReference type="EMBL" id="MCZ4222507.1"/>
    </source>
</evidence>
<gene>
    <name evidence="2" type="ORF">O0931_04285</name>
</gene>
<reference evidence="2" key="1">
    <citation type="submission" date="2022-12" db="EMBL/GenBank/DDBJ databases">
        <title>Genome sequence of SJ11.</title>
        <authorList>
            <person name="Woo H."/>
        </authorList>
    </citation>
    <scope>NUCLEOTIDE SEQUENCE</scope>
    <source>
        <strain evidence="2">SJ11</strain>
    </source>
</reference>
<dbReference type="EMBL" id="JAPWGL010000001">
    <property type="protein sequence ID" value="MCZ4222507.1"/>
    <property type="molecule type" value="Genomic_DNA"/>
</dbReference>
<feature type="transmembrane region" description="Helical" evidence="1">
    <location>
        <begin position="15"/>
        <end position="37"/>
    </location>
</feature>
<proteinExistence type="predicted"/>
<accession>A0ABT4KUB0</accession>
<keyword evidence="1" id="KW-0812">Transmembrane</keyword>
<dbReference type="Proteomes" id="UP001144341">
    <property type="component" value="Unassembled WGS sequence"/>
</dbReference>
<keyword evidence="3" id="KW-1185">Reference proteome</keyword>